<keyword evidence="3" id="KW-1185">Reference proteome</keyword>
<protein>
    <submittedName>
        <fullName evidence="1">Uncharacterized protein</fullName>
    </submittedName>
</protein>
<reference evidence="2" key="2">
    <citation type="submission" date="2013-07" db="EMBL/GenBank/DDBJ databases">
        <authorList>
            <consortium name="The Broad Institute Genome Sequencing Platform"/>
            <person name="Cuomo C."/>
            <person name="Litvintseva A."/>
            <person name="Chen Y."/>
            <person name="Heitman J."/>
            <person name="Sun S."/>
            <person name="Springer D."/>
            <person name="Dromer F."/>
            <person name="Young S.K."/>
            <person name="Zeng Q."/>
            <person name="Gargeya S."/>
            <person name="Fitzgerald M."/>
            <person name="Abouelleil A."/>
            <person name="Alvarado L."/>
            <person name="Berlin A.M."/>
            <person name="Chapman S.B."/>
            <person name="Dewar J."/>
            <person name="Goldberg J."/>
            <person name="Griggs A."/>
            <person name="Gujja S."/>
            <person name="Hansen M."/>
            <person name="Howarth C."/>
            <person name="Imamovic A."/>
            <person name="Larimer J."/>
            <person name="McCowan C."/>
            <person name="Murphy C."/>
            <person name="Pearson M."/>
            <person name="Priest M."/>
            <person name="Roberts A."/>
            <person name="Saif S."/>
            <person name="Shea T."/>
            <person name="Sykes S."/>
            <person name="Wortman J."/>
            <person name="Nusbaum C."/>
            <person name="Birren B."/>
        </authorList>
    </citation>
    <scope>NUCLEOTIDE SEQUENCE</scope>
    <source>
        <strain evidence="2">CBS 10737</strain>
    </source>
</reference>
<accession>A0A1B9I0Q0</accession>
<evidence type="ECO:0000313" key="2">
    <source>
        <dbReference type="EMBL" id="WWC72027.1"/>
    </source>
</evidence>
<dbReference type="EMBL" id="CP144526">
    <property type="protein sequence ID" value="WWC72027.1"/>
    <property type="molecule type" value="Genomic_DNA"/>
</dbReference>
<evidence type="ECO:0000313" key="3">
    <source>
        <dbReference type="Proteomes" id="UP000094020"/>
    </source>
</evidence>
<name>A0A1B9I0Q0_9TREE</name>
<dbReference type="GeneID" id="30173178"/>
<gene>
    <name evidence="1" type="ORF">I206_04809</name>
    <name evidence="2" type="ORF">I206_105986</name>
</gene>
<reference evidence="1" key="3">
    <citation type="submission" date="2016-07" db="EMBL/GenBank/DDBJ databases">
        <title>Evolution of pathogenesis and genome organization in the Tremellales.</title>
        <authorList>
            <person name="Cuomo C."/>
            <person name="Litvintseva A."/>
            <person name="Heitman J."/>
            <person name="Chen Y."/>
            <person name="Sun S."/>
            <person name="Springer D."/>
            <person name="Dromer F."/>
            <person name="Young S."/>
            <person name="Zeng Q."/>
            <person name="Chapman S."/>
            <person name="Gujja S."/>
            <person name="Saif S."/>
            <person name="Birren B."/>
        </authorList>
    </citation>
    <scope>NUCLEOTIDE SEQUENCE</scope>
    <source>
        <strain evidence="1">CBS 10737</strain>
    </source>
</reference>
<dbReference type="EMBL" id="KI894012">
    <property type="protein sequence ID" value="OCF49122.1"/>
    <property type="molecule type" value="Genomic_DNA"/>
</dbReference>
<proteinExistence type="predicted"/>
<organism evidence="1">
    <name type="scientific">Kwoniella pini CBS 10737</name>
    <dbReference type="NCBI Taxonomy" id="1296096"/>
    <lineage>
        <taxon>Eukaryota</taxon>
        <taxon>Fungi</taxon>
        <taxon>Dikarya</taxon>
        <taxon>Basidiomycota</taxon>
        <taxon>Agaricomycotina</taxon>
        <taxon>Tremellomycetes</taxon>
        <taxon>Tremellales</taxon>
        <taxon>Cryptococcaceae</taxon>
        <taxon>Kwoniella</taxon>
    </lineage>
</organism>
<sequence length="197" mass="22037">MPRVLIFPSRQDWTEQNAIDTMRSFFPENEASIETKGKTSGDYLAVTRKIDETRNFGMFPKSEFNEDMFRQFNKDVGNETQTSDTIKGDFDAINKILRELRTKVDSLQVLSSDLNSENDDLFLRLQSRKQKVEIVKVEDIDEGLDPCEISRGVMCVCRTAEENCSPCRIASTVCGSLSVAVVVGVLASGYAVTQASV</sequence>
<dbReference type="RefSeq" id="XP_019010341.1">
    <property type="nucleotide sequence ID" value="XM_019156539.1"/>
</dbReference>
<dbReference type="KEGG" id="kpin:30173178"/>
<evidence type="ECO:0000313" key="1">
    <source>
        <dbReference type="EMBL" id="OCF49122.1"/>
    </source>
</evidence>
<reference evidence="2" key="4">
    <citation type="submission" date="2024-02" db="EMBL/GenBank/DDBJ databases">
        <title>Comparative genomics of Cryptococcus and Kwoniella reveals pathogenesis evolution and contrasting modes of karyotype evolution via chromosome fusion or intercentromeric recombination.</title>
        <authorList>
            <person name="Coelho M.A."/>
            <person name="David-Palma M."/>
            <person name="Shea T."/>
            <person name="Bowers K."/>
            <person name="McGinley-Smith S."/>
            <person name="Mohammad A.W."/>
            <person name="Gnirke A."/>
            <person name="Yurkov A.M."/>
            <person name="Nowrousian M."/>
            <person name="Sun S."/>
            <person name="Cuomo C.A."/>
            <person name="Heitman J."/>
        </authorList>
    </citation>
    <scope>NUCLEOTIDE SEQUENCE</scope>
    <source>
        <strain evidence="2">CBS 10737</strain>
    </source>
</reference>
<reference evidence="1" key="1">
    <citation type="submission" date="2013-07" db="EMBL/GenBank/DDBJ databases">
        <title>The Genome Sequence of Cryptococcus pinus CBS10737.</title>
        <authorList>
            <consortium name="The Broad Institute Genome Sequencing Platform"/>
            <person name="Cuomo C."/>
            <person name="Litvintseva A."/>
            <person name="Chen Y."/>
            <person name="Heitman J."/>
            <person name="Sun S."/>
            <person name="Springer D."/>
            <person name="Dromer F."/>
            <person name="Young S.K."/>
            <person name="Zeng Q."/>
            <person name="Gargeya S."/>
            <person name="Fitzgerald M."/>
            <person name="Abouelleil A."/>
            <person name="Alvarado L."/>
            <person name="Berlin A.M."/>
            <person name="Chapman S.B."/>
            <person name="Dewar J."/>
            <person name="Goldberg J."/>
            <person name="Griggs A."/>
            <person name="Gujja S."/>
            <person name="Hansen M."/>
            <person name="Howarth C."/>
            <person name="Imamovic A."/>
            <person name="Larimer J."/>
            <person name="McCowan C."/>
            <person name="Murphy C."/>
            <person name="Pearson M."/>
            <person name="Priest M."/>
            <person name="Roberts A."/>
            <person name="Saif S."/>
            <person name="Shea T."/>
            <person name="Sykes S."/>
            <person name="Wortman J."/>
            <person name="Nusbaum C."/>
            <person name="Birren B."/>
        </authorList>
    </citation>
    <scope>NUCLEOTIDE SEQUENCE [LARGE SCALE GENOMIC DNA]</scope>
    <source>
        <strain evidence="1">CBS 10737</strain>
    </source>
</reference>
<dbReference type="AlphaFoldDB" id="A0A1B9I0Q0"/>
<dbReference type="Proteomes" id="UP000094020">
    <property type="component" value="Chromosome 8"/>
</dbReference>